<dbReference type="EMBL" id="LIAE01007040">
    <property type="protein sequence ID" value="PAV82641.1"/>
    <property type="molecule type" value="Genomic_DNA"/>
</dbReference>
<dbReference type="OrthoDB" id="27543at2759"/>
<evidence type="ECO:0000313" key="3">
    <source>
        <dbReference type="EMBL" id="PAV82641.1"/>
    </source>
</evidence>
<comment type="caution">
    <text evidence="3">The sequence shown here is derived from an EMBL/GenBank/DDBJ whole genome shotgun (WGS) entry which is preliminary data.</text>
</comment>
<accession>A0A2A2L8P8</accession>
<feature type="compositionally biased region" description="Acidic residues" evidence="2">
    <location>
        <begin position="24"/>
        <end position="47"/>
    </location>
</feature>
<comment type="similarity">
    <text evidence="1">Belongs to the BCP1 family.</text>
</comment>
<dbReference type="PANTHER" id="PTHR13261:SF0">
    <property type="entry name" value="BRCA2 AND CDKN1A-INTERACTING PROTEIN"/>
    <property type="match status" value="1"/>
</dbReference>
<feature type="region of interest" description="Disordered" evidence="2">
    <location>
        <begin position="1"/>
        <end position="47"/>
    </location>
</feature>
<name>A0A2A2L8P8_9BILA</name>
<keyword evidence="4" id="KW-1185">Reference proteome</keyword>
<gene>
    <name evidence="3" type="ORF">WR25_26714</name>
</gene>
<evidence type="ECO:0000256" key="2">
    <source>
        <dbReference type="SAM" id="MobiDB-lite"/>
    </source>
</evidence>
<dbReference type="GO" id="GO:0005634">
    <property type="term" value="C:nucleus"/>
    <property type="evidence" value="ECO:0007669"/>
    <property type="project" value="TreeGrafter"/>
</dbReference>
<evidence type="ECO:0008006" key="5">
    <source>
        <dbReference type="Google" id="ProtNLM"/>
    </source>
</evidence>
<dbReference type="Pfam" id="PF13862">
    <property type="entry name" value="BCCIP"/>
    <property type="match status" value="1"/>
</dbReference>
<evidence type="ECO:0000313" key="4">
    <source>
        <dbReference type="Proteomes" id="UP000218231"/>
    </source>
</evidence>
<dbReference type="STRING" id="2018661.A0A2A2L8P8"/>
<protein>
    <recommendedName>
        <fullName evidence="5">Protein BCCIP homolog</fullName>
    </recommendedName>
</protein>
<feature type="compositionally biased region" description="Basic and acidic residues" evidence="2">
    <location>
        <begin position="10"/>
        <end position="23"/>
    </location>
</feature>
<organism evidence="3 4">
    <name type="scientific">Diploscapter pachys</name>
    <dbReference type="NCBI Taxonomy" id="2018661"/>
    <lineage>
        <taxon>Eukaryota</taxon>
        <taxon>Metazoa</taxon>
        <taxon>Ecdysozoa</taxon>
        <taxon>Nematoda</taxon>
        <taxon>Chromadorea</taxon>
        <taxon>Rhabditida</taxon>
        <taxon>Rhabditina</taxon>
        <taxon>Rhabditomorpha</taxon>
        <taxon>Rhabditoidea</taxon>
        <taxon>Rhabditidae</taxon>
        <taxon>Diploscapter</taxon>
    </lineage>
</organism>
<sequence length="314" mass="35912">MPPRKKKAKIEKEEVKQEEKNEEAVDEEDENEEDEDEVDSDADLLEAQTDEQMEFNFEAFPVEKRDKEGIQNMLTQIFLRPEIDTSSIADAVIAENPMGTVIGPADEEADDEDLETNSVFGLVTIIPLELNKQESPAFANIVQEYIMARIGKIDNKEKTKLIEDKLKQPNVGLFINERMLQFPYQVVPPTFGCFRTELPKFKRNYDTIIYIHKIRKSGDSSEEGKKKKKKQKATEASASKTEAILYDNQEDEFITTLSAGKLDYVDVPVHMDVSASSKFHSTTLNDTKYLAYRRIAVMDRKRFDAFTKQTSESA</sequence>
<dbReference type="PANTHER" id="PTHR13261">
    <property type="entry name" value="BRCA2 AND CDKN1A INTERACTING PROTEIN"/>
    <property type="match status" value="1"/>
</dbReference>
<proteinExistence type="inferred from homology"/>
<dbReference type="InterPro" id="IPR025602">
    <property type="entry name" value="BCP1_family"/>
</dbReference>
<evidence type="ECO:0000256" key="1">
    <source>
        <dbReference type="ARBA" id="ARBA00006781"/>
    </source>
</evidence>
<dbReference type="AlphaFoldDB" id="A0A2A2L8P8"/>
<reference evidence="3 4" key="1">
    <citation type="journal article" date="2017" name="Curr. Biol.">
        <title>Genome architecture and evolution of a unichromosomal asexual nematode.</title>
        <authorList>
            <person name="Fradin H."/>
            <person name="Zegar C."/>
            <person name="Gutwein M."/>
            <person name="Lucas J."/>
            <person name="Kovtun M."/>
            <person name="Corcoran D."/>
            <person name="Baugh L.R."/>
            <person name="Kiontke K."/>
            <person name="Gunsalus K."/>
            <person name="Fitch D.H."/>
            <person name="Piano F."/>
        </authorList>
    </citation>
    <scope>NUCLEOTIDE SEQUENCE [LARGE SCALE GENOMIC DNA]</scope>
    <source>
        <strain evidence="3">PF1309</strain>
    </source>
</reference>
<dbReference type="Proteomes" id="UP000218231">
    <property type="component" value="Unassembled WGS sequence"/>
</dbReference>